<evidence type="ECO:0000313" key="2">
    <source>
        <dbReference type="EMBL" id="CCD13810.1"/>
    </source>
</evidence>
<sequence>MEWQVWRKVLFFSFFMGMGGRRAEADGVNRDVFNKLCGITMGVRLLINQGVEAKIFLDQALDGRNERARFNEHGILTKHGCGRHPSGRGPYGSHIQAGIGALGTASWERFYARVFHL</sequence>
<reference evidence="3" key="1">
    <citation type="submission" date="2011-07" db="EMBL/GenBank/DDBJ databases">
        <title>Divergent evolution of antigenic variation in African trypanosomes.</title>
        <authorList>
            <person name="Jackson A.P."/>
            <person name="Berry A."/>
            <person name="Allison H.C."/>
            <person name="Burton P."/>
            <person name="Anderson J."/>
            <person name="Aslett M."/>
            <person name="Brown R."/>
            <person name="Corton N."/>
            <person name="Harris D."/>
            <person name="Hauser H."/>
            <person name="Gamble J."/>
            <person name="Gilderthorp R."/>
            <person name="McQuillan J."/>
            <person name="Quail M.A."/>
            <person name="Sanders M."/>
            <person name="Van Tonder A."/>
            <person name="Ginger M.L."/>
            <person name="Donelson J.E."/>
            <person name="Field M.C."/>
            <person name="Barry J.D."/>
            <person name="Berriman M."/>
            <person name="Hertz-Fowler C."/>
        </authorList>
    </citation>
    <scope>NUCLEOTIDE SEQUENCE [LARGE SCALE GENOMIC DNA]</scope>
    <source>
        <strain evidence="3">IL3000</strain>
    </source>
</reference>
<proteinExistence type="predicted"/>
<evidence type="ECO:0008006" key="4">
    <source>
        <dbReference type="Google" id="ProtNLM"/>
    </source>
</evidence>
<organism evidence="2 3">
    <name type="scientific">Trypanosoma congolense (strain IL3000)</name>
    <dbReference type="NCBI Taxonomy" id="1068625"/>
    <lineage>
        <taxon>Eukaryota</taxon>
        <taxon>Discoba</taxon>
        <taxon>Euglenozoa</taxon>
        <taxon>Kinetoplastea</taxon>
        <taxon>Metakinetoplastina</taxon>
        <taxon>Trypanosomatida</taxon>
        <taxon>Trypanosomatidae</taxon>
        <taxon>Trypanosoma</taxon>
        <taxon>Nannomonas</taxon>
    </lineage>
</organism>
<protein>
    <recommendedName>
        <fullName evidence="4">Variant surface glycoprotein</fullName>
    </recommendedName>
</protein>
<keyword evidence="3" id="KW-1185">Reference proteome</keyword>
<keyword evidence="1" id="KW-0732">Signal</keyword>
<feature type="chain" id="PRO_5003389992" description="Variant surface glycoprotein" evidence="1">
    <location>
        <begin position="26"/>
        <end position="117"/>
    </location>
</feature>
<evidence type="ECO:0000313" key="3">
    <source>
        <dbReference type="Proteomes" id="UP000000702"/>
    </source>
</evidence>
<dbReference type="EMBL" id="CAEQ01001292">
    <property type="protein sequence ID" value="CCD13810.1"/>
    <property type="molecule type" value="Genomic_DNA"/>
</dbReference>
<evidence type="ECO:0000256" key="1">
    <source>
        <dbReference type="SAM" id="SignalP"/>
    </source>
</evidence>
<dbReference type="Proteomes" id="UP000000702">
    <property type="component" value="Unassembled WGS sequence"/>
</dbReference>
<feature type="signal peptide" evidence="1">
    <location>
        <begin position="1"/>
        <end position="25"/>
    </location>
</feature>
<comment type="caution">
    <text evidence="2">The sequence shown here is derived from an EMBL/GenBank/DDBJ whole genome shotgun (WGS) entry which is preliminary data.</text>
</comment>
<name>F9W9B6_TRYCI</name>
<accession>F9W9B6</accession>
<gene>
    <name evidence="2" type="ORF">TCIL3000_0_45080</name>
</gene>
<dbReference type="AlphaFoldDB" id="F9W9B6"/>
<reference evidence="2 3" key="2">
    <citation type="journal article" date="2012" name="Proc. Natl. Acad. Sci. U.S.A.">
        <title>Antigenic diversity is generated by distinct evolutionary mechanisms in African trypanosome species.</title>
        <authorList>
            <person name="Jackson A.P."/>
            <person name="Berry A."/>
            <person name="Aslett M."/>
            <person name="Allison H.C."/>
            <person name="Burton P."/>
            <person name="Vavrova-Anderson J."/>
            <person name="Brown R."/>
            <person name="Browne H."/>
            <person name="Corton N."/>
            <person name="Hauser H."/>
            <person name="Gamble J."/>
            <person name="Gilderthorp R."/>
            <person name="Marcello L."/>
            <person name="McQuillan J."/>
            <person name="Otto T.D."/>
            <person name="Quail M.A."/>
            <person name="Sanders M.J."/>
            <person name="van Tonder A."/>
            <person name="Ginger M.L."/>
            <person name="Field M.C."/>
            <person name="Barry J.D."/>
            <person name="Hertz-Fowler C."/>
            <person name="Berriman M."/>
        </authorList>
    </citation>
    <scope>NUCLEOTIDE SEQUENCE [LARGE SCALE GENOMIC DNA]</scope>
    <source>
        <strain evidence="2 3">IL3000</strain>
    </source>
</reference>